<evidence type="ECO:0000256" key="10">
    <source>
        <dbReference type="ARBA" id="ARBA00023136"/>
    </source>
</evidence>
<evidence type="ECO:0000256" key="15">
    <source>
        <dbReference type="SAM" id="Phobius"/>
    </source>
</evidence>
<dbReference type="Pfam" id="PF07714">
    <property type="entry name" value="PK_Tyr_Ser-Thr"/>
    <property type="match status" value="1"/>
</dbReference>
<dbReference type="PANTHER" id="PTHR27005">
    <property type="entry name" value="WALL-ASSOCIATED RECEPTOR KINASE-LIKE 21"/>
    <property type="match status" value="1"/>
</dbReference>
<protein>
    <recommendedName>
        <fullName evidence="17">Protein kinase domain-containing protein</fullName>
    </recommendedName>
</protein>
<sequence length="705" mass="80222">MILQFTFHIIILLILLVYSLYGESLSPNTIIAQPGCDSTCGDVIIPFPFGMKDPKCYGDKWFEIECRNKSSYNESSHTPYLKYVNLEVTSIGFDYIYIMNPVFQWNCDGKTSKSGIDLKGSPFRYSQDSNTFIAYSCNKLASLQSDGSTIGGCVSICDQNGNKDNACRGISCCQTSLPLHLSEYNVTLSDFSNNSISRECNYAFIKEQHLSNDYPAEELSSFDYVYAILEWEIVNGMMSNILNQLNHSSDSYCYNSNITSSSPNKTSSGWQCQCNDNFYGNPYISGSCTQQLYLQDNNILSYWFKYVGVSSSIGSIMLLFGLWWSYKTIRKKVIKKRKEKFFKRNGGLLLQERLSSEEVSIHKILFTLKDLERATDKFNVSRVLGKGGQGTVYKGMLVDGKIVAVKKFKVQGKIEEFINEFAVLSQINHRNVVKLIGCCLETNIPLLVYEFVPNGNLFEYLHVQNEDMLVTWDIRLRIATEIAGALFYLHSIASQPIYHRDIKSTNILLDEKYRAKVADFGTSRVISIEATHLTTVVQGTFGYLDPEYFHTSQFTDKSDVYSFGVVLAELITGRRPISMVICEEARNLASYFALSMEENQLFEIIDKRVVEESEKEQIIAVANLTYACLELNGRKRPTMKEVTLELERIQGQDRRFNAKQNHEEIKLARTEEYQHFDGYSMSNTLPIIHTETDSSEVMPILKSSS</sequence>
<keyword evidence="11" id="KW-1015">Disulfide bond</keyword>
<evidence type="ECO:0000256" key="3">
    <source>
        <dbReference type="ARBA" id="ARBA00022679"/>
    </source>
</evidence>
<dbReference type="EMBL" id="CAXHTB010000002">
    <property type="protein sequence ID" value="CAL0301014.1"/>
    <property type="molecule type" value="Genomic_DNA"/>
</dbReference>
<comment type="catalytic activity">
    <reaction evidence="13">
        <text>L-seryl-[protein] + ATP = O-phospho-L-seryl-[protein] + ADP + H(+)</text>
        <dbReference type="Rhea" id="RHEA:17989"/>
        <dbReference type="Rhea" id="RHEA-COMP:9863"/>
        <dbReference type="Rhea" id="RHEA-COMP:11604"/>
        <dbReference type="ChEBI" id="CHEBI:15378"/>
        <dbReference type="ChEBI" id="CHEBI:29999"/>
        <dbReference type="ChEBI" id="CHEBI:30616"/>
        <dbReference type="ChEBI" id="CHEBI:83421"/>
        <dbReference type="ChEBI" id="CHEBI:456216"/>
    </reaction>
</comment>
<keyword evidence="6" id="KW-0547">Nucleotide-binding</keyword>
<evidence type="ECO:0000256" key="1">
    <source>
        <dbReference type="ARBA" id="ARBA00004479"/>
    </source>
</evidence>
<keyword evidence="7" id="KW-0418">Kinase</keyword>
<evidence type="ECO:0000313" key="18">
    <source>
        <dbReference type="EMBL" id="CAL0301014.1"/>
    </source>
</evidence>
<keyword evidence="3" id="KW-0808">Transferase</keyword>
<dbReference type="CDD" id="cd14066">
    <property type="entry name" value="STKc_IRAK"/>
    <property type="match status" value="1"/>
</dbReference>
<dbReference type="Pfam" id="PF08488">
    <property type="entry name" value="WAK"/>
    <property type="match status" value="1"/>
</dbReference>
<keyword evidence="5 16" id="KW-0732">Signal</keyword>
<evidence type="ECO:0000256" key="8">
    <source>
        <dbReference type="ARBA" id="ARBA00022840"/>
    </source>
</evidence>
<keyword evidence="12" id="KW-0325">Glycoprotein</keyword>
<evidence type="ECO:0000256" key="7">
    <source>
        <dbReference type="ARBA" id="ARBA00022777"/>
    </source>
</evidence>
<comment type="catalytic activity">
    <reaction evidence="14">
        <text>L-threonyl-[protein] + ATP = O-phospho-L-threonyl-[protein] + ADP + H(+)</text>
        <dbReference type="Rhea" id="RHEA:46608"/>
        <dbReference type="Rhea" id="RHEA-COMP:11060"/>
        <dbReference type="Rhea" id="RHEA-COMP:11605"/>
        <dbReference type="ChEBI" id="CHEBI:15378"/>
        <dbReference type="ChEBI" id="CHEBI:30013"/>
        <dbReference type="ChEBI" id="CHEBI:30616"/>
        <dbReference type="ChEBI" id="CHEBI:61977"/>
        <dbReference type="ChEBI" id="CHEBI:456216"/>
    </reaction>
</comment>
<evidence type="ECO:0000256" key="4">
    <source>
        <dbReference type="ARBA" id="ARBA00022692"/>
    </source>
</evidence>
<keyword evidence="8" id="KW-0067">ATP-binding</keyword>
<evidence type="ECO:0000256" key="16">
    <source>
        <dbReference type="SAM" id="SignalP"/>
    </source>
</evidence>
<dbReference type="GO" id="GO:0004674">
    <property type="term" value="F:protein serine/threonine kinase activity"/>
    <property type="evidence" value="ECO:0007669"/>
    <property type="project" value="UniProtKB-KW"/>
</dbReference>
<comment type="subcellular location">
    <subcellularLocation>
        <location evidence="1">Membrane</location>
        <topology evidence="1">Single-pass type I membrane protein</topology>
    </subcellularLocation>
</comment>
<evidence type="ECO:0000256" key="13">
    <source>
        <dbReference type="ARBA" id="ARBA00047558"/>
    </source>
</evidence>
<dbReference type="InterPro" id="IPR011009">
    <property type="entry name" value="Kinase-like_dom_sf"/>
</dbReference>
<dbReference type="InterPro" id="IPR000719">
    <property type="entry name" value="Prot_kinase_dom"/>
</dbReference>
<feature type="domain" description="Protein kinase" evidence="17">
    <location>
        <begin position="378"/>
        <end position="649"/>
    </location>
</feature>
<dbReference type="PANTHER" id="PTHR27005:SF526">
    <property type="entry name" value="WALL ASSOCIATED KINASE-LIKE PROTEIN"/>
    <property type="match status" value="1"/>
</dbReference>
<gene>
    <name evidence="18" type="ORF">LLUT_LOCUS2074</name>
</gene>
<evidence type="ECO:0000256" key="11">
    <source>
        <dbReference type="ARBA" id="ARBA00023157"/>
    </source>
</evidence>
<dbReference type="InterPro" id="IPR045274">
    <property type="entry name" value="WAK-like"/>
</dbReference>
<dbReference type="Gene3D" id="1.10.510.10">
    <property type="entry name" value="Transferase(Phosphotransferase) domain 1"/>
    <property type="match status" value="1"/>
</dbReference>
<keyword evidence="2" id="KW-0723">Serine/threonine-protein kinase</keyword>
<feature type="signal peptide" evidence="16">
    <location>
        <begin position="1"/>
        <end position="22"/>
    </location>
</feature>
<evidence type="ECO:0000259" key="17">
    <source>
        <dbReference type="PROSITE" id="PS50011"/>
    </source>
</evidence>
<evidence type="ECO:0000256" key="5">
    <source>
        <dbReference type="ARBA" id="ARBA00022729"/>
    </source>
</evidence>
<evidence type="ECO:0000256" key="9">
    <source>
        <dbReference type="ARBA" id="ARBA00022989"/>
    </source>
</evidence>
<evidence type="ECO:0000256" key="12">
    <source>
        <dbReference type="ARBA" id="ARBA00023180"/>
    </source>
</evidence>
<dbReference type="InterPro" id="IPR025287">
    <property type="entry name" value="WAK_GUB"/>
</dbReference>
<evidence type="ECO:0000256" key="6">
    <source>
        <dbReference type="ARBA" id="ARBA00022741"/>
    </source>
</evidence>
<dbReference type="GO" id="GO:0005524">
    <property type="term" value="F:ATP binding"/>
    <property type="evidence" value="ECO:0007669"/>
    <property type="project" value="UniProtKB-KW"/>
</dbReference>
<keyword evidence="9 15" id="KW-1133">Transmembrane helix</keyword>
<evidence type="ECO:0000313" key="19">
    <source>
        <dbReference type="Proteomes" id="UP001497480"/>
    </source>
</evidence>
<keyword evidence="19" id="KW-1185">Reference proteome</keyword>
<dbReference type="GO" id="GO:0005886">
    <property type="term" value="C:plasma membrane"/>
    <property type="evidence" value="ECO:0007669"/>
    <property type="project" value="TreeGrafter"/>
</dbReference>
<dbReference type="FunFam" id="3.30.200.20:FF:000043">
    <property type="entry name" value="Wall-associated receptor kinase 2"/>
    <property type="match status" value="1"/>
</dbReference>
<dbReference type="PROSITE" id="PS00108">
    <property type="entry name" value="PROTEIN_KINASE_ST"/>
    <property type="match status" value="1"/>
</dbReference>
<dbReference type="Proteomes" id="UP001497480">
    <property type="component" value="Unassembled WGS sequence"/>
</dbReference>
<organism evidence="18 19">
    <name type="scientific">Lupinus luteus</name>
    <name type="common">European yellow lupine</name>
    <dbReference type="NCBI Taxonomy" id="3873"/>
    <lineage>
        <taxon>Eukaryota</taxon>
        <taxon>Viridiplantae</taxon>
        <taxon>Streptophyta</taxon>
        <taxon>Embryophyta</taxon>
        <taxon>Tracheophyta</taxon>
        <taxon>Spermatophyta</taxon>
        <taxon>Magnoliopsida</taxon>
        <taxon>eudicotyledons</taxon>
        <taxon>Gunneridae</taxon>
        <taxon>Pentapetalae</taxon>
        <taxon>rosids</taxon>
        <taxon>fabids</taxon>
        <taxon>Fabales</taxon>
        <taxon>Fabaceae</taxon>
        <taxon>Papilionoideae</taxon>
        <taxon>50 kb inversion clade</taxon>
        <taxon>genistoids sensu lato</taxon>
        <taxon>core genistoids</taxon>
        <taxon>Genisteae</taxon>
        <taxon>Lupinus</taxon>
    </lineage>
</organism>
<dbReference type="GO" id="GO:0030247">
    <property type="term" value="F:polysaccharide binding"/>
    <property type="evidence" value="ECO:0007669"/>
    <property type="project" value="InterPro"/>
</dbReference>
<dbReference type="Gene3D" id="3.30.200.20">
    <property type="entry name" value="Phosphorylase Kinase, domain 1"/>
    <property type="match status" value="1"/>
</dbReference>
<feature type="chain" id="PRO_5043830554" description="Protein kinase domain-containing protein" evidence="16">
    <location>
        <begin position="23"/>
        <end position="705"/>
    </location>
</feature>
<dbReference type="SMART" id="SM00220">
    <property type="entry name" value="S_TKc"/>
    <property type="match status" value="1"/>
</dbReference>
<keyword evidence="10 15" id="KW-0472">Membrane</keyword>
<accession>A0AAV1VVK2</accession>
<name>A0AAV1VVK2_LUPLU</name>
<dbReference type="InterPro" id="IPR013695">
    <property type="entry name" value="WAK"/>
</dbReference>
<dbReference type="AlphaFoldDB" id="A0AAV1VVK2"/>
<dbReference type="FunFam" id="1.10.510.10:FF:000084">
    <property type="entry name" value="Wall-associated receptor kinase 2"/>
    <property type="match status" value="1"/>
</dbReference>
<dbReference type="Pfam" id="PF13947">
    <property type="entry name" value="GUB_WAK_bind"/>
    <property type="match status" value="1"/>
</dbReference>
<comment type="caution">
    <text evidence="18">The sequence shown here is derived from an EMBL/GenBank/DDBJ whole genome shotgun (WGS) entry which is preliminary data.</text>
</comment>
<evidence type="ECO:0000256" key="2">
    <source>
        <dbReference type="ARBA" id="ARBA00022527"/>
    </source>
</evidence>
<dbReference type="InterPro" id="IPR008271">
    <property type="entry name" value="Ser/Thr_kinase_AS"/>
</dbReference>
<evidence type="ECO:0000256" key="14">
    <source>
        <dbReference type="ARBA" id="ARBA00047951"/>
    </source>
</evidence>
<feature type="transmembrane region" description="Helical" evidence="15">
    <location>
        <begin position="303"/>
        <end position="326"/>
    </location>
</feature>
<dbReference type="InterPro" id="IPR001245">
    <property type="entry name" value="Ser-Thr/Tyr_kinase_cat_dom"/>
</dbReference>
<dbReference type="GO" id="GO:0007166">
    <property type="term" value="P:cell surface receptor signaling pathway"/>
    <property type="evidence" value="ECO:0007669"/>
    <property type="project" value="InterPro"/>
</dbReference>
<dbReference type="SUPFAM" id="SSF56112">
    <property type="entry name" value="Protein kinase-like (PK-like)"/>
    <property type="match status" value="1"/>
</dbReference>
<keyword evidence="4 15" id="KW-0812">Transmembrane</keyword>
<dbReference type="PROSITE" id="PS50011">
    <property type="entry name" value="PROTEIN_KINASE_DOM"/>
    <property type="match status" value="1"/>
</dbReference>
<reference evidence="18 19" key="1">
    <citation type="submission" date="2024-03" db="EMBL/GenBank/DDBJ databases">
        <authorList>
            <person name="Martinez-Hernandez J."/>
        </authorList>
    </citation>
    <scope>NUCLEOTIDE SEQUENCE [LARGE SCALE GENOMIC DNA]</scope>
</reference>
<proteinExistence type="predicted"/>